<organism evidence="1 2">
    <name type="scientific">Chryseobacterium aquaeductus</name>
    <dbReference type="NCBI Taxonomy" id="2675056"/>
    <lineage>
        <taxon>Bacteria</taxon>
        <taxon>Pseudomonadati</taxon>
        <taxon>Bacteroidota</taxon>
        <taxon>Flavobacteriia</taxon>
        <taxon>Flavobacteriales</taxon>
        <taxon>Weeksellaceae</taxon>
        <taxon>Chryseobacterium group</taxon>
        <taxon>Chryseobacterium</taxon>
    </lineage>
</organism>
<protein>
    <submittedName>
        <fullName evidence="1">Uncharacterized protein</fullName>
    </submittedName>
</protein>
<evidence type="ECO:0000313" key="2">
    <source>
        <dbReference type="Proteomes" id="UP000662618"/>
    </source>
</evidence>
<proteinExistence type="predicted"/>
<dbReference type="Proteomes" id="UP000662618">
    <property type="component" value="Unassembled WGS sequence"/>
</dbReference>
<dbReference type="AlphaFoldDB" id="A0A9N8QR10"/>
<name>A0A9N8QR10_9FLAO</name>
<sequence>MNEIMNSYPVNKTNKVKIVSYNTDFVSEFPIPLPPIGKNIDSVMIKKIIAERKFPIKLENILGNENLEGIGQSKTLNLKEIFELSKLLYNTCGKFSDDSREVSKCFFPRNAILFYDENDKVFEILEICFECHRMQFYSKKSLEINGMCDNFYLKLENFYNSRELETKHKGYNNETK</sequence>
<keyword evidence="2" id="KW-1185">Reference proteome</keyword>
<accession>A0A9N8QR10</accession>
<gene>
    <name evidence="1" type="ORF">CHRY9390_00142</name>
</gene>
<dbReference type="EMBL" id="CAJIMS010000001">
    <property type="protein sequence ID" value="CAD7797284.1"/>
    <property type="molecule type" value="Genomic_DNA"/>
</dbReference>
<comment type="caution">
    <text evidence="1">The sequence shown here is derived from an EMBL/GenBank/DDBJ whole genome shotgun (WGS) entry which is preliminary data.</text>
</comment>
<evidence type="ECO:0000313" key="1">
    <source>
        <dbReference type="EMBL" id="CAD7797284.1"/>
    </source>
</evidence>
<reference evidence="1" key="1">
    <citation type="submission" date="2020-12" db="EMBL/GenBank/DDBJ databases">
        <authorList>
            <person name="Rodrigo-Torres L."/>
            <person name="Arahal R. D."/>
            <person name="Lucena T."/>
        </authorList>
    </citation>
    <scope>NUCLEOTIDE SEQUENCE</scope>
    <source>
        <strain evidence="1">CECT 9390</strain>
    </source>
</reference>